<gene>
    <name evidence="3" type="ORF">AB1Y20_000931</name>
</gene>
<proteinExistence type="predicted"/>
<protein>
    <submittedName>
        <fullName evidence="3">Uncharacterized protein</fullName>
    </submittedName>
</protein>
<dbReference type="Proteomes" id="UP001515480">
    <property type="component" value="Unassembled WGS sequence"/>
</dbReference>
<keyword evidence="2" id="KW-0812">Transmembrane</keyword>
<keyword evidence="2" id="KW-1133">Transmembrane helix</keyword>
<evidence type="ECO:0000313" key="4">
    <source>
        <dbReference type="Proteomes" id="UP001515480"/>
    </source>
</evidence>
<keyword evidence="4" id="KW-1185">Reference proteome</keyword>
<dbReference type="AlphaFoldDB" id="A0AB34KC31"/>
<evidence type="ECO:0000256" key="2">
    <source>
        <dbReference type="SAM" id="Phobius"/>
    </source>
</evidence>
<feature type="compositionally biased region" description="Basic and acidic residues" evidence="1">
    <location>
        <begin position="1"/>
        <end position="25"/>
    </location>
</feature>
<accession>A0AB34KC31</accession>
<dbReference type="EMBL" id="JBGBPQ010000001">
    <property type="protein sequence ID" value="KAL1530005.1"/>
    <property type="molecule type" value="Genomic_DNA"/>
</dbReference>
<comment type="caution">
    <text evidence="3">The sequence shown here is derived from an EMBL/GenBank/DDBJ whole genome shotgun (WGS) entry which is preliminary data.</text>
</comment>
<evidence type="ECO:0000256" key="1">
    <source>
        <dbReference type="SAM" id="MobiDB-lite"/>
    </source>
</evidence>
<reference evidence="3 4" key="1">
    <citation type="journal article" date="2024" name="Science">
        <title>Giant polyketide synthase enzymes in the biosynthesis of giant marine polyether toxins.</title>
        <authorList>
            <person name="Fallon T.R."/>
            <person name="Shende V.V."/>
            <person name="Wierzbicki I.H."/>
            <person name="Pendleton A.L."/>
            <person name="Watervoot N.F."/>
            <person name="Auber R.P."/>
            <person name="Gonzalez D.J."/>
            <person name="Wisecaver J.H."/>
            <person name="Moore B.S."/>
        </authorList>
    </citation>
    <scope>NUCLEOTIDE SEQUENCE [LARGE SCALE GENOMIC DNA]</scope>
    <source>
        <strain evidence="3 4">12B1</strain>
    </source>
</reference>
<evidence type="ECO:0000313" key="3">
    <source>
        <dbReference type="EMBL" id="KAL1530005.1"/>
    </source>
</evidence>
<feature type="region of interest" description="Disordered" evidence="1">
    <location>
        <begin position="1"/>
        <end position="39"/>
    </location>
</feature>
<name>A0AB34KC31_PRYPA</name>
<sequence>MALNYDKWDHIDDSDDEARASDKRVQPLLESTKQQQQRDADAAVAERFAAYLRKHLKQEYPLAKRKLAAQFIGAQHRGESVSNIFRYNDICSFVARYSDELSDRSTTSMLCELHKRLIATVPSAELKNESNAIVKDCQTLIEAINALEACAQQGNAVIFYETVCNPSSSERARKLTERYERKEFAKRAMMKHLFKEDPSFGDNDFDDEEIPIGSSARKGKPKGSSFEDGDLYLLFAFVIAASAMVVGIYFYAHKLMIF</sequence>
<organism evidence="3 4">
    <name type="scientific">Prymnesium parvum</name>
    <name type="common">Toxic golden alga</name>
    <dbReference type="NCBI Taxonomy" id="97485"/>
    <lineage>
        <taxon>Eukaryota</taxon>
        <taxon>Haptista</taxon>
        <taxon>Haptophyta</taxon>
        <taxon>Prymnesiophyceae</taxon>
        <taxon>Prymnesiales</taxon>
        <taxon>Prymnesiaceae</taxon>
        <taxon>Prymnesium</taxon>
    </lineage>
</organism>
<keyword evidence="2" id="KW-0472">Membrane</keyword>
<feature type="transmembrane region" description="Helical" evidence="2">
    <location>
        <begin position="231"/>
        <end position="252"/>
    </location>
</feature>